<comment type="caution">
    <text evidence="6">The sequence shown here is derived from an EMBL/GenBank/DDBJ whole genome shotgun (WGS) entry which is preliminary data.</text>
</comment>
<dbReference type="PROSITE" id="PS00211">
    <property type="entry name" value="ABC_TRANSPORTER_1"/>
    <property type="match status" value="2"/>
</dbReference>
<dbReference type="FunFam" id="3.40.50.300:FF:000016">
    <property type="entry name" value="Oligopeptide ABC transporter ATP-binding component"/>
    <property type="match status" value="1"/>
</dbReference>
<evidence type="ECO:0000256" key="3">
    <source>
        <dbReference type="ARBA" id="ARBA00022741"/>
    </source>
</evidence>
<accession>A0A921K9S6</accession>
<evidence type="ECO:0000313" key="7">
    <source>
        <dbReference type="Proteomes" id="UP000703315"/>
    </source>
</evidence>
<dbReference type="NCBIfam" id="NF008453">
    <property type="entry name" value="PRK11308.1"/>
    <property type="match status" value="2"/>
</dbReference>
<dbReference type="RefSeq" id="WP_303907425.1">
    <property type="nucleotide sequence ID" value="NZ_DYXC01000131.1"/>
</dbReference>
<protein>
    <submittedName>
        <fullName evidence="6">ABC transporter ATP-binding protein</fullName>
    </submittedName>
</protein>
<dbReference type="InterPro" id="IPR027417">
    <property type="entry name" value="P-loop_NTPase"/>
</dbReference>
<evidence type="ECO:0000313" key="6">
    <source>
        <dbReference type="EMBL" id="HJF15384.1"/>
    </source>
</evidence>
<dbReference type="GO" id="GO:0015833">
    <property type="term" value="P:peptide transport"/>
    <property type="evidence" value="ECO:0007669"/>
    <property type="project" value="InterPro"/>
</dbReference>
<dbReference type="EMBL" id="DYXC01000131">
    <property type="protein sequence ID" value="HJF15384.1"/>
    <property type="molecule type" value="Genomic_DNA"/>
</dbReference>
<keyword evidence="3" id="KW-0547">Nucleotide-binding</keyword>
<name>A0A921K9S6_9MICC</name>
<dbReference type="InterPro" id="IPR003439">
    <property type="entry name" value="ABC_transporter-like_ATP-bd"/>
</dbReference>
<dbReference type="Pfam" id="PF00005">
    <property type="entry name" value="ABC_tran"/>
    <property type="match status" value="2"/>
</dbReference>
<dbReference type="PANTHER" id="PTHR43776">
    <property type="entry name" value="TRANSPORT ATP-BINDING PROTEIN"/>
    <property type="match status" value="1"/>
</dbReference>
<dbReference type="InterPro" id="IPR017871">
    <property type="entry name" value="ABC_transporter-like_CS"/>
</dbReference>
<dbReference type="GO" id="GO:0016887">
    <property type="term" value="F:ATP hydrolysis activity"/>
    <property type="evidence" value="ECO:0007669"/>
    <property type="project" value="InterPro"/>
</dbReference>
<dbReference type="PROSITE" id="PS50893">
    <property type="entry name" value="ABC_TRANSPORTER_2"/>
    <property type="match status" value="2"/>
</dbReference>
<dbReference type="AlphaFoldDB" id="A0A921K9S6"/>
<dbReference type="NCBIfam" id="NF007739">
    <property type="entry name" value="PRK10419.1"/>
    <property type="match status" value="2"/>
</dbReference>
<comment type="similarity">
    <text evidence="1">Belongs to the ABC transporter superfamily.</text>
</comment>
<dbReference type="CDD" id="cd03257">
    <property type="entry name" value="ABC_NikE_OppD_transporters"/>
    <property type="match status" value="2"/>
</dbReference>
<dbReference type="InterPro" id="IPR003593">
    <property type="entry name" value="AAA+_ATPase"/>
</dbReference>
<dbReference type="SMART" id="SM00382">
    <property type="entry name" value="AAA"/>
    <property type="match status" value="2"/>
</dbReference>
<dbReference type="SUPFAM" id="SSF52540">
    <property type="entry name" value="P-loop containing nucleoside triphosphate hydrolases"/>
    <property type="match status" value="2"/>
</dbReference>
<evidence type="ECO:0000256" key="4">
    <source>
        <dbReference type="ARBA" id="ARBA00022840"/>
    </source>
</evidence>
<sequence length="549" mass="59451">MTTTQPTTPLISVDGLHAQYHTARGAVDALRGTDLEIYPGQSVALVGESGSGKSTLSHALIGLLADNAQLTGGTIRFRDTDITHLPDKHLRELRGSHIGLIPQDPTVSLNPVYTIGHQLVEAIRAHKKLPKASAKAEALELLDQAGIDRPATRFHQYPHELSGGMRQRVLIAIAIAGEPELLIADEPTSALDATVQKRILDHLQSLIASRGIAMLLVTHDLAVAAERADRMVVMHHGRVVETGPTADILANPKDAYTRGLLAAAPAFNETWQAPEPLAETTETLLRVTDLYKQFTLPGGRGRQKQRIAAVDGLSFNLLKGETLALVGESGSGKSTTARLVLGLEKPDAGSLTFNGVDITGLKRKAWRDLRRRAQMIYQNPYASLDPRFSIEELVTEPLDAFAIGTRAQRRATAARLLDRVALSADFLQRKPAELSGGQRQRVAIARALTLSPDLVVCDEPVSALDVSVQAQVLELLAELQAESELTYLFITHDLAVVRQLAHRVAVMQHGKIVEQGATRQIFDHPTHDYTKQLLGAISGTSLAEVVPAH</sequence>
<keyword evidence="4 6" id="KW-0067">ATP-binding</keyword>
<feature type="domain" description="ABC transporter" evidence="5">
    <location>
        <begin position="11"/>
        <end position="261"/>
    </location>
</feature>
<organism evidence="6 7">
    <name type="scientific">Enteractinococcus helveticum</name>
    <dbReference type="NCBI Taxonomy" id="1837282"/>
    <lineage>
        <taxon>Bacteria</taxon>
        <taxon>Bacillati</taxon>
        <taxon>Actinomycetota</taxon>
        <taxon>Actinomycetes</taxon>
        <taxon>Micrococcales</taxon>
        <taxon>Micrococcaceae</taxon>
    </lineage>
</organism>
<dbReference type="Pfam" id="PF08352">
    <property type="entry name" value="oligo_HPY"/>
    <property type="match status" value="2"/>
</dbReference>
<keyword evidence="2" id="KW-0813">Transport</keyword>
<feature type="domain" description="ABC transporter" evidence="5">
    <location>
        <begin position="285"/>
        <end position="534"/>
    </location>
</feature>
<reference evidence="6" key="2">
    <citation type="submission" date="2021-09" db="EMBL/GenBank/DDBJ databases">
        <authorList>
            <person name="Gilroy R."/>
        </authorList>
    </citation>
    <scope>NUCLEOTIDE SEQUENCE</scope>
    <source>
        <strain evidence="6">ChiHjej13B12-14962</strain>
    </source>
</reference>
<gene>
    <name evidence="6" type="ORF">K8V32_11390</name>
</gene>
<evidence type="ECO:0000259" key="5">
    <source>
        <dbReference type="PROSITE" id="PS50893"/>
    </source>
</evidence>
<dbReference type="GO" id="GO:0005524">
    <property type="term" value="F:ATP binding"/>
    <property type="evidence" value="ECO:0007669"/>
    <property type="project" value="UniProtKB-KW"/>
</dbReference>
<dbReference type="Proteomes" id="UP000703315">
    <property type="component" value="Unassembled WGS sequence"/>
</dbReference>
<dbReference type="GO" id="GO:0055085">
    <property type="term" value="P:transmembrane transport"/>
    <property type="evidence" value="ECO:0007669"/>
    <property type="project" value="UniProtKB-ARBA"/>
</dbReference>
<dbReference type="InterPro" id="IPR050319">
    <property type="entry name" value="ABC_transp_ATP-bind"/>
</dbReference>
<evidence type="ECO:0000256" key="1">
    <source>
        <dbReference type="ARBA" id="ARBA00005417"/>
    </source>
</evidence>
<evidence type="ECO:0000256" key="2">
    <source>
        <dbReference type="ARBA" id="ARBA00022448"/>
    </source>
</evidence>
<dbReference type="Gene3D" id="3.40.50.300">
    <property type="entry name" value="P-loop containing nucleotide triphosphate hydrolases"/>
    <property type="match status" value="2"/>
</dbReference>
<reference evidence="6" key="1">
    <citation type="journal article" date="2021" name="PeerJ">
        <title>Extensive microbial diversity within the chicken gut microbiome revealed by metagenomics and culture.</title>
        <authorList>
            <person name="Gilroy R."/>
            <person name="Ravi A."/>
            <person name="Getino M."/>
            <person name="Pursley I."/>
            <person name="Horton D.L."/>
            <person name="Alikhan N.F."/>
            <person name="Baker D."/>
            <person name="Gharbi K."/>
            <person name="Hall N."/>
            <person name="Watson M."/>
            <person name="Adriaenssens E.M."/>
            <person name="Foster-Nyarko E."/>
            <person name="Jarju S."/>
            <person name="Secka A."/>
            <person name="Antonio M."/>
            <person name="Oren A."/>
            <person name="Chaudhuri R.R."/>
            <person name="La Ragione R."/>
            <person name="Hildebrand F."/>
            <person name="Pallen M.J."/>
        </authorList>
    </citation>
    <scope>NUCLEOTIDE SEQUENCE</scope>
    <source>
        <strain evidence="6">ChiHjej13B12-14962</strain>
    </source>
</reference>
<proteinExistence type="inferred from homology"/>
<dbReference type="InterPro" id="IPR013563">
    <property type="entry name" value="Oligopep_ABC_C"/>
</dbReference>